<keyword evidence="11" id="KW-1185">Reference proteome</keyword>
<feature type="domain" description="ABC3 transporter permease C-terminal" evidence="8">
    <location>
        <begin position="1030"/>
        <end position="1139"/>
    </location>
</feature>
<dbReference type="Pfam" id="PF02687">
    <property type="entry name" value="FtsX"/>
    <property type="match status" value="2"/>
</dbReference>
<sequence>MKKMYVRETLRDLRGSLGRFIAIVAIVALGSGFFGGIKATSVDMKLTADEYYRQGKLMDFRLVSTLGITDGDAAAIAGVEGVRSVMPSYRADALTTKEGDANDSVLRLHSLGDGSVNALMVKEGRLPESIDEIVLLSGGDVGNGYALGERIRIDLEQDPDMADTLAVDEFTVVGVADSPLYLSIEKASSSKGSGSVSRYGFVLDGAFTMEAYTELYVTMDSADFAFSGEYDELKAAMEARLEEAGTERCEVRYAKVKDEADQKLAEAEAKYQDGKGEAEARLREAEAKINDGEKEVADGESKIAEGEAALQEGREELAWQRKQYESTVASSESELTEGRQAISEGERVLSAGRTELDAKEAELGGQMRELETGLASARNAREALEEKKVAAEAVLGGLTEQLAGLDASVSGLNDRIAALVGSAAPADQTLKAQLEVQRDGLLARRPELEKGVADAKAGLDQLERGLQDTAAQETELTGMRESLQNGLTVLAEKRRDLEQQETLLTQKKAELAEGEKALKNAKTEAEGKLAKGEAELAKGEQELDEARIALEEGRAALLDAKAEYEDGKREADEELAKAEEELADARAAIADIPYPDWYVLDRSYGNGYTSFAQDADRIDAIASVFPVFFFLVAALVCLTTMTRMVEDQRTQIGVLKALGYTKGAIAEKYIFYALATSLMGSIIGLLVGFQVFPKVIWAAYGILYALPPIQTPFNVPYALIAALVFMACTLGATLAACYSELMGVPASLIRPKPPQSGKRVFLENVAFIWRRMSFTQKLTARNILRYKKRFFMTVIGIAGCMALMLTGFGLKDSINGIVKNQFGELYHYDLSLSFKDALGDDLTPAQQGALEMLRAEPRLENTLLVHQEPVSATSDNSAEMLSATVFVPEDGEGFADFVTLQDRRSKERIAFPENGVVLSEKLAHKLSLSPGDTLHLSADNSTADFTVAAVTENYVYHYVYMPPAEYEAGFGRPCTYQGMMAQMSGEGEEAENALSSELLQNEEIVGVSFISFITENFTDIFERLDLVVGVLIISASLLAFVVLYNLTNINITERVREIATIKVLGFYDKEVSAYIYRENVVLTLIGILMGVGLGVLLHQFVVQVAEVNIVMFGREILPPSYLWAALLTLAFAGLVNFVMHFRLKRISMVESLKSIE</sequence>
<evidence type="ECO:0000313" key="11">
    <source>
        <dbReference type="Proteomes" id="UP000623172"/>
    </source>
</evidence>
<evidence type="ECO:0000256" key="3">
    <source>
        <dbReference type="ARBA" id="ARBA00022692"/>
    </source>
</evidence>
<dbReference type="AlphaFoldDB" id="A0A926HP64"/>
<feature type="transmembrane region" description="Helical" evidence="7">
    <location>
        <begin position="1026"/>
        <end position="1046"/>
    </location>
</feature>
<organism evidence="10 11">
    <name type="scientific">Gehongia tenuis</name>
    <dbReference type="NCBI Taxonomy" id="2763655"/>
    <lineage>
        <taxon>Bacteria</taxon>
        <taxon>Bacillati</taxon>
        <taxon>Bacillota</taxon>
        <taxon>Clostridia</taxon>
        <taxon>Christensenellales</taxon>
        <taxon>Christensenellaceae</taxon>
        <taxon>Gehongia</taxon>
    </lineage>
</organism>
<name>A0A926HP64_9FIRM</name>
<evidence type="ECO:0000256" key="6">
    <source>
        <dbReference type="SAM" id="Coils"/>
    </source>
</evidence>
<evidence type="ECO:0000256" key="7">
    <source>
        <dbReference type="SAM" id="Phobius"/>
    </source>
</evidence>
<dbReference type="PANTHER" id="PTHR30287">
    <property type="entry name" value="MEMBRANE COMPONENT OF PREDICTED ABC SUPERFAMILY METABOLITE UPTAKE TRANSPORTER"/>
    <property type="match status" value="1"/>
</dbReference>
<dbReference type="InterPro" id="IPR003838">
    <property type="entry name" value="ABC3_permease_C"/>
</dbReference>
<feature type="transmembrane region" description="Helical" evidence="7">
    <location>
        <begin position="20"/>
        <end position="37"/>
    </location>
</feature>
<keyword evidence="4 7" id="KW-1133">Transmembrane helix</keyword>
<dbReference type="PANTHER" id="PTHR30287:SF1">
    <property type="entry name" value="INNER MEMBRANE PROTEIN"/>
    <property type="match status" value="1"/>
</dbReference>
<feature type="coiled-coil region" evidence="6">
    <location>
        <begin position="367"/>
        <end position="401"/>
    </location>
</feature>
<feature type="transmembrane region" description="Helical" evidence="7">
    <location>
        <begin position="620"/>
        <end position="641"/>
    </location>
</feature>
<feature type="transmembrane region" description="Helical" evidence="7">
    <location>
        <begin position="1121"/>
        <end position="1139"/>
    </location>
</feature>
<feature type="coiled-coil region" evidence="6">
    <location>
        <begin position="257"/>
        <end position="302"/>
    </location>
</feature>
<dbReference type="EMBL" id="JACRSR010000001">
    <property type="protein sequence ID" value="MBC8530360.1"/>
    <property type="molecule type" value="Genomic_DNA"/>
</dbReference>
<dbReference type="RefSeq" id="WP_249314256.1">
    <property type="nucleotide sequence ID" value="NZ_JACRSR010000001.1"/>
</dbReference>
<reference evidence="10" key="1">
    <citation type="submission" date="2020-08" db="EMBL/GenBank/DDBJ databases">
        <title>Genome public.</title>
        <authorList>
            <person name="Liu C."/>
            <person name="Sun Q."/>
        </authorList>
    </citation>
    <scope>NUCLEOTIDE SEQUENCE</scope>
    <source>
        <strain evidence="10">NSJ-53</strain>
    </source>
</reference>
<dbReference type="InterPro" id="IPR025857">
    <property type="entry name" value="MacB_PCD"/>
</dbReference>
<feature type="transmembrane region" description="Helical" evidence="7">
    <location>
        <begin position="790"/>
        <end position="810"/>
    </location>
</feature>
<feature type="transmembrane region" description="Helical" evidence="7">
    <location>
        <begin position="1080"/>
        <end position="1101"/>
    </location>
</feature>
<comment type="subcellular location">
    <subcellularLocation>
        <location evidence="1">Cell membrane</location>
        <topology evidence="1">Multi-pass membrane protein</topology>
    </subcellularLocation>
</comment>
<evidence type="ECO:0000256" key="1">
    <source>
        <dbReference type="ARBA" id="ARBA00004651"/>
    </source>
</evidence>
<proteinExistence type="predicted"/>
<evidence type="ECO:0000256" key="2">
    <source>
        <dbReference type="ARBA" id="ARBA00022475"/>
    </source>
</evidence>
<feature type="transmembrane region" description="Helical" evidence="7">
    <location>
        <begin position="669"/>
        <end position="697"/>
    </location>
</feature>
<evidence type="ECO:0000256" key="5">
    <source>
        <dbReference type="ARBA" id="ARBA00023136"/>
    </source>
</evidence>
<evidence type="ECO:0000313" key="10">
    <source>
        <dbReference type="EMBL" id="MBC8530360.1"/>
    </source>
</evidence>
<feature type="transmembrane region" description="Helical" evidence="7">
    <location>
        <begin position="717"/>
        <end position="738"/>
    </location>
</feature>
<dbReference type="Proteomes" id="UP000623172">
    <property type="component" value="Unassembled WGS sequence"/>
</dbReference>
<dbReference type="Pfam" id="PF12704">
    <property type="entry name" value="MacB_PCD"/>
    <property type="match status" value="1"/>
</dbReference>
<evidence type="ECO:0000256" key="4">
    <source>
        <dbReference type="ARBA" id="ARBA00022989"/>
    </source>
</evidence>
<gene>
    <name evidence="10" type="ORF">H8696_00675</name>
</gene>
<protein>
    <submittedName>
        <fullName evidence="10">ABC transporter permease</fullName>
    </submittedName>
</protein>
<dbReference type="GO" id="GO:0005886">
    <property type="term" value="C:plasma membrane"/>
    <property type="evidence" value="ECO:0007669"/>
    <property type="project" value="UniProtKB-SubCell"/>
</dbReference>
<keyword evidence="5 7" id="KW-0472">Membrane</keyword>
<dbReference type="InterPro" id="IPR038766">
    <property type="entry name" value="Membrane_comp_ABC_pdt"/>
</dbReference>
<evidence type="ECO:0000259" key="8">
    <source>
        <dbReference type="Pfam" id="PF02687"/>
    </source>
</evidence>
<accession>A0A926HP64</accession>
<feature type="coiled-coil region" evidence="6">
    <location>
        <begin position="480"/>
        <end position="588"/>
    </location>
</feature>
<feature type="domain" description="MacB-like periplasmic core" evidence="9">
    <location>
        <begin position="794"/>
        <end position="968"/>
    </location>
</feature>
<keyword evidence="6" id="KW-0175">Coiled coil</keyword>
<comment type="caution">
    <text evidence="10">The sequence shown here is derived from an EMBL/GenBank/DDBJ whole genome shotgun (WGS) entry which is preliminary data.</text>
</comment>
<evidence type="ECO:0000259" key="9">
    <source>
        <dbReference type="Pfam" id="PF12704"/>
    </source>
</evidence>
<keyword evidence="3 7" id="KW-0812">Transmembrane</keyword>
<keyword evidence="2" id="KW-1003">Cell membrane</keyword>
<feature type="domain" description="ABC3 transporter permease C-terminal" evidence="8">
    <location>
        <begin position="624"/>
        <end position="731"/>
    </location>
</feature>